<organism evidence="2 3">
    <name type="scientific">Kribbella deserti</name>
    <dbReference type="NCBI Taxonomy" id="1926257"/>
    <lineage>
        <taxon>Bacteria</taxon>
        <taxon>Bacillati</taxon>
        <taxon>Actinomycetota</taxon>
        <taxon>Actinomycetes</taxon>
        <taxon>Propionibacteriales</taxon>
        <taxon>Kribbellaceae</taxon>
        <taxon>Kribbella</taxon>
    </lineage>
</organism>
<feature type="transmembrane region" description="Helical" evidence="1">
    <location>
        <begin position="21"/>
        <end position="45"/>
    </location>
</feature>
<feature type="transmembrane region" description="Helical" evidence="1">
    <location>
        <begin position="57"/>
        <end position="80"/>
    </location>
</feature>
<feature type="transmembrane region" description="Helical" evidence="1">
    <location>
        <begin position="121"/>
        <end position="140"/>
    </location>
</feature>
<feature type="transmembrane region" description="Helical" evidence="1">
    <location>
        <begin position="92"/>
        <end position="115"/>
    </location>
</feature>
<dbReference type="RefSeq" id="WP_380050068.1">
    <property type="nucleotide sequence ID" value="NZ_JBHLTC010000026.1"/>
</dbReference>
<name>A0ABV6QPB1_9ACTN</name>
<comment type="caution">
    <text evidence="2">The sequence shown here is derived from an EMBL/GenBank/DDBJ whole genome shotgun (WGS) entry which is preliminary data.</text>
</comment>
<dbReference type="Proteomes" id="UP001589890">
    <property type="component" value="Unassembled WGS sequence"/>
</dbReference>
<accession>A0ABV6QPB1</accession>
<proteinExistence type="predicted"/>
<sequence length="150" mass="15193">MAETSASTSRPTAAQPVLSCAARLLPVGFGTGLLAGAVVGGLLSYEAGDTNQWWLTGATFGAMLGAVLGALVQVLNLAVLAVGTRTAGRMTWWWVVPLPMVASVLAVLAAASRFSDADDRAVPATIASMVIVGVAVALLAKWCTAPLGRA</sequence>
<gene>
    <name evidence="2" type="ORF">ACFFGN_20540</name>
</gene>
<dbReference type="EMBL" id="JBHLTC010000026">
    <property type="protein sequence ID" value="MFC0626479.1"/>
    <property type="molecule type" value="Genomic_DNA"/>
</dbReference>
<evidence type="ECO:0000313" key="2">
    <source>
        <dbReference type="EMBL" id="MFC0626479.1"/>
    </source>
</evidence>
<evidence type="ECO:0000256" key="1">
    <source>
        <dbReference type="SAM" id="Phobius"/>
    </source>
</evidence>
<reference evidence="2 3" key="1">
    <citation type="submission" date="2024-09" db="EMBL/GenBank/DDBJ databases">
        <authorList>
            <person name="Sun Q."/>
            <person name="Mori K."/>
        </authorList>
    </citation>
    <scope>NUCLEOTIDE SEQUENCE [LARGE SCALE GENOMIC DNA]</scope>
    <source>
        <strain evidence="2 3">CGMCC 1.15906</strain>
    </source>
</reference>
<evidence type="ECO:0000313" key="3">
    <source>
        <dbReference type="Proteomes" id="UP001589890"/>
    </source>
</evidence>
<keyword evidence="1" id="KW-0812">Transmembrane</keyword>
<protein>
    <submittedName>
        <fullName evidence="2">Uncharacterized protein</fullName>
    </submittedName>
</protein>
<keyword evidence="1" id="KW-1133">Transmembrane helix</keyword>
<keyword evidence="3" id="KW-1185">Reference proteome</keyword>
<keyword evidence="1" id="KW-0472">Membrane</keyword>